<dbReference type="SUPFAM" id="SSF51905">
    <property type="entry name" value="FAD/NAD(P)-binding domain"/>
    <property type="match status" value="1"/>
</dbReference>
<proteinExistence type="inferred from homology"/>
<evidence type="ECO:0000256" key="2">
    <source>
        <dbReference type="ARBA" id="ARBA00006442"/>
    </source>
</evidence>
<dbReference type="PANTHER" id="PTHR43429">
    <property type="entry name" value="PYRIDINE NUCLEOTIDE-DISULFIDE OXIDOREDUCTASE DOMAIN-CONTAINING"/>
    <property type="match status" value="1"/>
</dbReference>
<evidence type="ECO:0000256" key="1">
    <source>
        <dbReference type="ARBA" id="ARBA00001974"/>
    </source>
</evidence>
<evidence type="ECO:0000256" key="4">
    <source>
        <dbReference type="ARBA" id="ARBA00022827"/>
    </source>
</evidence>
<dbReference type="Pfam" id="PF07992">
    <property type="entry name" value="Pyr_redox_2"/>
    <property type="match status" value="1"/>
</dbReference>
<keyword evidence="4" id="KW-0274">FAD</keyword>
<organism evidence="6 7">
    <name type="scientific">Caldisericum exile</name>
    <dbReference type="NCBI Taxonomy" id="693075"/>
    <lineage>
        <taxon>Bacteria</taxon>
        <taxon>Pseudomonadati</taxon>
        <taxon>Caldisericota/Cryosericota group</taxon>
        <taxon>Caldisericota</taxon>
        <taxon>Caldisericia</taxon>
        <taxon>Caldisericales</taxon>
        <taxon>Caldisericaceae</taxon>
        <taxon>Caldisericum</taxon>
    </lineage>
</organism>
<protein>
    <submittedName>
        <fullName evidence="6">NAD(P)/FAD-dependent oxidoreductase</fullName>
    </submittedName>
</protein>
<dbReference type="PANTHER" id="PTHR43429:SF3">
    <property type="entry name" value="NITRITE REDUCTASE [NAD(P)H]"/>
    <property type="match status" value="1"/>
</dbReference>
<evidence type="ECO:0000313" key="7">
    <source>
        <dbReference type="Proteomes" id="UP000236910"/>
    </source>
</evidence>
<sequence length="144" mass="16448">MVYAIIGLGVAGVTAAKIIRQLDPKGEIHIFSDEPTLYYPRPKLFEVIREEIKARDLYFYDSMWYEERDIKLHLGVKIRKIDPKEHLLYLDMGGSVAYDKLLIANGASSFVPPIDGVYTEGVFTLRNLNDAFKIRRHSFLIGNG</sequence>
<keyword evidence="3" id="KW-0285">Flavoprotein</keyword>
<dbReference type="EMBL" id="PNIX01000189">
    <property type="protein sequence ID" value="PMP82646.1"/>
    <property type="molecule type" value="Genomic_DNA"/>
</dbReference>
<dbReference type="Gene3D" id="3.50.50.60">
    <property type="entry name" value="FAD/NAD(P)-binding domain"/>
    <property type="match status" value="2"/>
</dbReference>
<accession>A0A2J6X6X7</accession>
<comment type="cofactor">
    <cofactor evidence="1">
        <name>FAD</name>
        <dbReference type="ChEBI" id="CHEBI:57692"/>
    </cofactor>
</comment>
<evidence type="ECO:0000256" key="3">
    <source>
        <dbReference type="ARBA" id="ARBA00022630"/>
    </source>
</evidence>
<gene>
    <name evidence="6" type="ORF">C0175_03270</name>
</gene>
<dbReference type="InterPro" id="IPR023753">
    <property type="entry name" value="FAD/NAD-binding_dom"/>
</dbReference>
<evidence type="ECO:0000313" key="6">
    <source>
        <dbReference type="EMBL" id="PMP82646.1"/>
    </source>
</evidence>
<dbReference type="InterPro" id="IPR050260">
    <property type="entry name" value="FAD-bd_OxRdtase"/>
</dbReference>
<evidence type="ECO:0000259" key="5">
    <source>
        <dbReference type="Pfam" id="PF07992"/>
    </source>
</evidence>
<dbReference type="InterPro" id="IPR036188">
    <property type="entry name" value="FAD/NAD-bd_sf"/>
</dbReference>
<feature type="domain" description="FAD/NAD(P)-binding" evidence="5">
    <location>
        <begin position="3"/>
        <end position="137"/>
    </location>
</feature>
<dbReference type="PRINTS" id="PR00368">
    <property type="entry name" value="FADPNR"/>
</dbReference>
<comment type="similarity">
    <text evidence="2">Belongs to the FAD-dependent oxidoreductase family.</text>
</comment>
<reference evidence="6 7" key="1">
    <citation type="submission" date="2018-01" db="EMBL/GenBank/DDBJ databases">
        <title>Metagenomic assembled genomes from two thermal pools in the Uzon Caldera, Kamchatka, Russia.</title>
        <authorList>
            <person name="Wilkins L."/>
            <person name="Ettinger C."/>
        </authorList>
    </citation>
    <scope>NUCLEOTIDE SEQUENCE [LARGE SCALE GENOMIC DNA]</scope>
    <source>
        <strain evidence="6">ARK-10</strain>
    </source>
</reference>
<comment type="caution">
    <text evidence="6">The sequence shown here is derived from an EMBL/GenBank/DDBJ whole genome shotgun (WGS) entry which is preliminary data.</text>
</comment>
<dbReference type="GO" id="GO:0016491">
    <property type="term" value="F:oxidoreductase activity"/>
    <property type="evidence" value="ECO:0007669"/>
    <property type="project" value="InterPro"/>
</dbReference>
<feature type="non-terminal residue" evidence="6">
    <location>
        <position position="144"/>
    </location>
</feature>
<name>A0A2J6X6X7_9BACT</name>
<dbReference type="AlphaFoldDB" id="A0A2J6X6X7"/>
<dbReference type="Proteomes" id="UP000236910">
    <property type="component" value="Unassembled WGS sequence"/>
</dbReference>